<evidence type="ECO:0000256" key="1">
    <source>
        <dbReference type="ARBA" id="ARBA00004141"/>
    </source>
</evidence>
<evidence type="ECO:0000256" key="3">
    <source>
        <dbReference type="ARBA" id="ARBA00022679"/>
    </source>
</evidence>
<evidence type="ECO:0000256" key="2">
    <source>
        <dbReference type="ARBA" id="ARBA00022516"/>
    </source>
</evidence>
<gene>
    <name evidence="11" type="ORF">M427DRAFT_429959</name>
</gene>
<keyword evidence="3" id="KW-0808">Transferase</keyword>
<dbReference type="AlphaFoldDB" id="A0A139ASR8"/>
<protein>
    <submittedName>
        <fullName evidence="11">Uncharacterized protein</fullName>
    </submittedName>
</protein>
<keyword evidence="9" id="KW-0275">Fatty acid biosynthesis</keyword>
<keyword evidence="5" id="KW-0276">Fatty acid metabolism</keyword>
<dbReference type="GO" id="GO:0009922">
    <property type="term" value="F:fatty acid elongase activity"/>
    <property type="evidence" value="ECO:0007669"/>
    <property type="project" value="InterPro"/>
</dbReference>
<accession>A0A139ASR8</accession>
<comment type="subcellular location">
    <subcellularLocation>
        <location evidence="1">Membrane</location>
        <topology evidence="1">Multi-pass membrane protein</topology>
    </subcellularLocation>
</comment>
<dbReference type="EMBL" id="KQ965737">
    <property type="protein sequence ID" value="KXS19787.1"/>
    <property type="molecule type" value="Genomic_DNA"/>
</dbReference>
<keyword evidence="7" id="KW-0443">Lipid metabolism</keyword>
<evidence type="ECO:0000256" key="6">
    <source>
        <dbReference type="ARBA" id="ARBA00022989"/>
    </source>
</evidence>
<keyword evidence="4 10" id="KW-0812">Transmembrane</keyword>
<dbReference type="Proteomes" id="UP000070544">
    <property type="component" value="Unassembled WGS sequence"/>
</dbReference>
<dbReference type="Pfam" id="PF01151">
    <property type="entry name" value="ELO"/>
    <property type="match status" value="1"/>
</dbReference>
<evidence type="ECO:0000256" key="8">
    <source>
        <dbReference type="ARBA" id="ARBA00023136"/>
    </source>
</evidence>
<evidence type="ECO:0000256" key="9">
    <source>
        <dbReference type="ARBA" id="ARBA00023160"/>
    </source>
</evidence>
<feature type="transmembrane region" description="Helical" evidence="10">
    <location>
        <begin position="12"/>
        <end position="30"/>
    </location>
</feature>
<dbReference type="PROSITE" id="PS01188">
    <property type="entry name" value="ELO"/>
    <property type="match status" value="1"/>
</dbReference>
<keyword evidence="12" id="KW-1185">Reference proteome</keyword>
<proteinExistence type="predicted"/>
<keyword evidence="8 10" id="KW-0472">Membrane</keyword>
<evidence type="ECO:0000256" key="4">
    <source>
        <dbReference type="ARBA" id="ARBA00022692"/>
    </source>
</evidence>
<evidence type="ECO:0000313" key="11">
    <source>
        <dbReference type="EMBL" id="KXS19787.1"/>
    </source>
</evidence>
<evidence type="ECO:0000313" key="12">
    <source>
        <dbReference type="Proteomes" id="UP000070544"/>
    </source>
</evidence>
<evidence type="ECO:0000256" key="5">
    <source>
        <dbReference type="ARBA" id="ARBA00022832"/>
    </source>
</evidence>
<dbReference type="OrthoDB" id="10259681at2759"/>
<name>A0A139ASR8_GONPJ</name>
<keyword evidence="6 10" id="KW-1133">Transmembrane helix</keyword>
<evidence type="ECO:0000256" key="10">
    <source>
        <dbReference type="SAM" id="Phobius"/>
    </source>
</evidence>
<evidence type="ECO:0000256" key="7">
    <source>
        <dbReference type="ARBA" id="ARBA00023098"/>
    </source>
</evidence>
<organism evidence="11 12">
    <name type="scientific">Gonapodya prolifera (strain JEL478)</name>
    <name type="common">Monoblepharis prolifera</name>
    <dbReference type="NCBI Taxonomy" id="1344416"/>
    <lineage>
        <taxon>Eukaryota</taxon>
        <taxon>Fungi</taxon>
        <taxon>Fungi incertae sedis</taxon>
        <taxon>Chytridiomycota</taxon>
        <taxon>Chytridiomycota incertae sedis</taxon>
        <taxon>Monoblepharidomycetes</taxon>
        <taxon>Monoblepharidales</taxon>
        <taxon>Gonapodyaceae</taxon>
        <taxon>Gonapodya</taxon>
    </lineage>
</organism>
<dbReference type="PROSITE" id="PS51257">
    <property type="entry name" value="PROKAR_LIPOPROTEIN"/>
    <property type="match status" value="1"/>
</dbReference>
<dbReference type="GO" id="GO:0016020">
    <property type="term" value="C:membrane"/>
    <property type="evidence" value="ECO:0007669"/>
    <property type="project" value="UniProtKB-SubCell"/>
</dbReference>
<dbReference type="InterPro" id="IPR030457">
    <property type="entry name" value="ELO_CS"/>
</dbReference>
<reference evidence="11 12" key="1">
    <citation type="journal article" date="2015" name="Genome Biol. Evol.">
        <title>Phylogenomic analyses indicate that early fungi evolved digesting cell walls of algal ancestors of land plants.</title>
        <authorList>
            <person name="Chang Y."/>
            <person name="Wang S."/>
            <person name="Sekimoto S."/>
            <person name="Aerts A.L."/>
            <person name="Choi C."/>
            <person name="Clum A."/>
            <person name="LaButti K.M."/>
            <person name="Lindquist E.A."/>
            <person name="Yee Ngan C."/>
            <person name="Ohm R.A."/>
            <person name="Salamov A.A."/>
            <person name="Grigoriev I.V."/>
            <person name="Spatafora J.W."/>
            <person name="Berbee M.L."/>
        </authorList>
    </citation>
    <scope>NUCLEOTIDE SEQUENCE [LARGE SCALE GENOMIC DNA]</scope>
    <source>
        <strain evidence="11 12">JEL478</strain>
    </source>
</reference>
<dbReference type="GO" id="GO:0006633">
    <property type="term" value="P:fatty acid biosynthetic process"/>
    <property type="evidence" value="ECO:0007669"/>
    <property type="project" value="UniProtKB-KW"/>
</dbReference>
<keyword evidence="2" id="KW-0444">Lipid biosynthesis</keyword>
<dbReference type="InterPro" id="IPR002076">
    <property type="entry name" value="ELO_fam"/>
</dbReference>
<sequence>MVLKANFRQLTFLHVYHHVTVFIMAWVGCLDASRRRLCVQCLAQFCRPCCDVWILLSLDAGCETGVIRQALHNSTTTTSIRQISFP</sequence>